<dbReference type="Proteomes" id="UP001304671">
    <property type="component" value="Unassembled WGS sequence"/>
</dbReference>
<dbReference type="Gene3D" id="3.40.30.10">
    <property type="entry name" value="Glutaredoxin"/>
    <property type="match status" value="1"/>
</dbReference>
<dbReference type="PROSITE" id="PS51352">
    <property type="entry name" value="THIOREDOXIN_2"/>
    <property type="match status" value="1"/>
</dbReference>
<proteinExistence type="predicted"/>
<dbReference type="CDD" id="cd02966">
    <property type="entry name" value="TlpA_like_family"/>
    <property type="match status" value="1"/>
</dbReference>
<name>A0ABU5QUN1_9BACT</name>
<dbReference type="PANTHER" id="PTHR42852:SF13">
    <property type="entry name" value="PROTEIN DIPZ"/>
    <property type="match status" value="1"/>
</dbReference>
<dbReference type="SUPFAM" id="SSF52833">
    <property type="entry name" value="Thioredoxin-like"/>
    <property type="match status" value="1"/>
</dbReference>
<accession>A0ABU5QUN1</accession>
<gene>
    <name evidence="3" type="ORF">VB264_23635</name>
</gene>
<keyword evidence="4" id="KW-1185">Reference proteome</keyword>
<evidence type="ECO:0000313" key="4">
    <source>
        <dbReference type="Proteomes" id="UP001304671"/>
    </source>
</evidence>
<dbReference type="Pfam" id="PF00578">
    <property type="entry name" value="AhpC-TSA"/>
    <property type="match status" value="1"/>
</dbReference>
<reference evidence="3 4" key="1">
    <citation type="submission" date="2023-12" db="EMBL/GenBank/DDBJ databases">
        <title>Novel species of the genus Arcicella isolated from rivers.</title>
        <authorList>
            <person name="Lu H."/>
        </authorList>
    </citation>
    <scope>NUCLEOTIDE SEQUENCE [LARGE SCALE GENOMIC DNA]</scope>
    <source>
        <strain evidence="3 4">LMG 21963</strain>
    </source>
</reference>
<dbReference type="PANTHER" id="PTHR42852">
    <property type="entry name" value="THIOL:DISULFIDE INTERCHANGE PROTEIN DSBE"/>
    <property type="match status" value="1"/>
</dbReference>
<dbReference type="InterPro" id="IPR013766">
    <property type="entry name" value="Thioredoxin_domain"/>
</dbReference>
<protein>
    <submittedName>
        <fullName evidence="3">TlpA disulfide reductase family protein</fullName>
    </submittedName>
</protein>
<feature type="signal peptide" evidence="1">
    <location>
        <begin position="1"/>
        <end position="18"/>
    </location>
</feature>
<feature type="domain" description="Thioredoxin" evidence="2">
    <location>
        <begin position="467"/>
        <end position="616"/>
    </location>
</feature>
<organism evidence="3 4">
    <name type="scientific">Arcicella aquatica</name>
    <dbReference type="NCBI Taxonomy" id="217141"/>
    <lineage>
        <taxon>Bacteria</taxon>
        <taxon>Pseudomonadati</taxon>
        <taxon>Bacteroidota</taxon>
        <taxon>Cytophagia</taxon>
        <taxon>Cytophagales</taxon>
        <taxon>Flectobacillaceae</taxon>
        <taxon>Arcicella</taxon>
    </lineage>
</organism>
<feature type="chain" id="PRO_5047298668" evidence="1">
    <location>
        <begin position="19"/>
        <end position="620"/>
    </location>
</feature>
<dbReference type="InterPro" id="IPR036249">
    <property type="entry name" value="Thioredoxin-like_sf"/>
</dbReference>
<dbReference type="RefSeq" id="WP_323253658.1">
    <property type="nucleotide sequence ID" value="NZ_JAYFUL010000069.1"/>
</dbReference>
<dbReference type="EMBL" id="JAYFUL010000069">
    <property type="protein sequence ID" value="MEA5260812.1"/>
    <property type="molecule type" value="Genomic_DNA"/>
</dbReference>
<keyword evidence="1" id="KW-0732">Signal</keyword>
<evidence type="ECO:0000259" key="2">
    <source>
        <dbReference type="PROSITE" id="PS51352"/>
    </source>
</evidence>
<dbReference type="InterPro" id="IPR050553">
    <property type="entry name" value="Thioredoxin_ResA/DsbE_sf"/>
</dbReference>
<evidence type="ECO:0000313" key="3">
    <source>
        <dbReference type="EMBL" id="MEA5260812.1"/>
    </source>
</evidence>
<dbReference type="Gene3D" id="1.25.40.10">
    <property type="entry name" value="Tetratricopeptide repeat domain"/>
    <property type="match status" value="1"/>
</dbReference>
<evidence type="ECO:0000256" key="1">
    <source>
        <dbReference type="SAM" id="SignalP"/>
    </source>
</evidence>
<comment type="caution">
    <text evidence="3">The sequence shown here is derived from an EMBL/GenBank/DDBJ whole genome shotgun (WGS) entry which is preliminary data.</text>
</comment>
<sequence length="620" mass="70868">MKYALLLLLNVITLSAYTQISHITLNPSKPESGQKITITYTGKLAKAGTKMYHIFCFDDDYRIPQKGIKTQLINNELTGTFILPDSVSFFTIKIVNKKEIDNNGGKGYGFNVYEGDKPKKGTFFEQGYTNSWNEFIFRGDVEREKALELIEKEYTLHPDMRESTLPYYIEHLSRIPIRKTEAMGLAKENFKEILKTGGNEIFSSRYANIIANGNYKVADSLKKLVVQKYPNGFTALNKNFEILSYYSQVKPDTAITLYENIVKSFPHLSKRQYRALTVELLVAYAKKYDFENLDLVFNSLVEKDKSEQVFIMVGGKLNEVASGISEENKDLRQAKIIIEKSILSHQSYDTLSTFYGDALNTYAEILFKLGDKKSAIINQKKAIYLKNYIFTDLNKRLIQYLIADGQFQEARTLSEEYIKDNVSNPIIDSLYKVAYVASTGSEIGFEKANISVKEKSENANMLVLKQKMINIDAPDFKLRDLNGNLVRLSDFKGSILVLDFWATWCAPCIASFPAMKKAMIELKDKPVKFLFIDTMENEEIKNKDEKINRILSTKKVEDFHVLIDEMKDLNYKVTTAYNVQGIPAKFVIDTNGKIRYKSEGFGSEEKLIKELKSVVEIISE</sequence>
<dbReference type="InterPro" id="IPR011990">
    <property type="entry name" value="TPR-like_helical_dom_sf"/>
</dbReference>
<dbReference type="InterPro" id="IPR000866">
    <property type="entry name" value="AhpC/TSA"/>
</dbReference>